<keyword evidence="1" id="KW-0175">Coiled coil</keyword>
<gene>
    <name evidence="3" type="ORF">NP511_22565</name>
</gene>
<geneLocation type="plasmid" evidence="3 4">
    <name>unnamed2</name>
</geneLocation>
<dbReference type="Proteomes" id="UP001224926">
    <property type="component" value="Plasmid unnamed2"/>
</dbReference>
<dbReference type="EMBL" id="CP101875">
    <property type="protein sequence ID" value="WMT10351.1"/>
    <property type="molecule type" value="Genomic_DNA"/>
</dbReference>
<evidence type="ECO:0000256" key="1">
    <source>
        <dbReference type="SAM" id="Coils"/>
    </source>
</evidence>
<dbReference type="AlphaFoldDB" id="A0AAF0T154"/>
<dbReference type="RefSeq" id="WP_308986962.1">
    <property type="nucleotide sequence ID" value="NZ_CP101875.1"/>
</dbReference>
<accession>A0AAF0T154</accession>
<keyword evidence="4" id="KW-1185">Reference proteome</keyword>
<reference evidence="3 4" key="1">
    <citation type="submission" date="2022-07" db="EMBL/GenBank/DDBJ databases">
        <title>Two temperate virus in Haloterrigena jeotgali A29.</title>
        <authorList>
            <person name="Deng X."/>
        </authorList>
    </citation>
    <scope>NUCLEOTIDE SEQUENCE [LARGE SCALE GENOMIC DNA]</scope>
    <source>
        <strain evidence="3 4">A29</strain>
        <plasmid evidence="3 4">unnamed2</plasmid>
    </source>
</reference>
<sequence length="257" mass="28244">MDDVADIDLEDGAVGLLQKVLERVSSLERENAQLKKRVENLEEDNREKGDRINELEEQVADLEDAKEAAEDAVATSKEIASAVNALQEDDVGGGGDRDGGRGDQPAEASSPMDFFVNCQQFHVDRKLSANRARAVQIVRRHEEFAQKGRATGARIFEKSDVAQALHVIMGKSPHRETVNRVWEYIDGMGKQDIEQKDIQVGKEDSKKEALKITSDTLERFDEGRYVGMNLLEGINAGEAQNVARGGGVTPVVTRATA</sequence>
<evidence type="ECO:0000313" key="3">
    <source>
        <dbReference type="EMBL" id="WMT10351.1"/>
    </source>
</evidence>
<keyword evidence="3" id="KW-0614">Plasmid</keyword>
<protein>
    <submittedName>
        <fullName evidence="3">Uncharacterized protein</fullName>
    </submittedName>
</protein>
<dbReference type="GeneID" id="84216785"/>
<evidence type="ECO:0000256" key="2">
    <source>
        <dbReference type="SAM" id="MobiDB-lite"/>
    </source>
</evidence>
<evidence type="ECO:0000313" key="4">
    <source>
        <dbReference type="Proteomes" id="UP001224926"/>
    </source>
</evidence>
<name>A0AAF0T154_9EURY</name>
<proteinExistence type="predicted"/>
<feature type="coiled-coil region" evidence="1">
    <location>
        <begin position="17"/>
        <end position="79"/>
    </location>
</feature>
<feature type="region of interest" description="Disordered" evidence="2">
    <location>
        <begin position="84"/>
        <end position="110"/>
    </location>
</feature>
<organism evidence="3 4">
    <name type="scientific">Natrinema thermotolerans</name>
    <dbReference type="NCBI Taxonomy" id="121872"/>
    <lineage>
        <taxon>Archaea</taxon>
        <taxon>Methanobacteriati</taxon>
        <taxon>Methanobacteriota</taxon>
        <taxon>Stenosarchaea group</taxon>
        <taxon>Halobacteria</taxon>
        <taxon>Halobacteriales</taxon>
        <taxon>Natrialbaceae</taxon>
        <taxon>Natrinema</taxon>
    </lineage>
</organism>